<feature type="compositionally biased region" description="Basic and acidic residues" evidence="1">
    <location>
        <begin position="337"/>
        <end position="353"/>
    </location>
</feature>
<evidence type="ECO:0000313" key="3">
    <source>
        <dbReference type="Proteomes" id="UP001328107"/>
    </source>
</evidence>
<dbReference type="EMBL" id="BTRK01000001">
    <property type="protein sequence ID" value="GMR32554.1"/>
    <property type="molecule type" value="Genomic_DNA"/>
</dbReference>
<feature type="compositionally biased region" description="Pro residues" evidence="1">
    <location>
        <begin position="18"/>
        <end position="27"/>
    </location>
</feature>
<feature type="non-terminal residue" evidence="2">
    <location>
        <position position="388"/>
    </location>
</feature>
<comment type="caution">
    <text evidence="2">The sequence shown here is derived from an EMBL/GenBank/DDBJ whole genome shotgun (WGS) entry which is preliminary data.</text>
</comment>
<dbReference type="Proteomes" id="UP001328107">
    <property type="component" value="Unassembled WGS sequence"/>
</dbReference>
<feature type="non-terminal residue" evidence="2">
    <location>
        <position position="1"/>
    </location>
</feature>
<protein>
    <submittedName>
        <fullName evidence="2">Uncharacterized protein</fullName>
    </submittedName>
</protein>
<evidence type="ECO:0000256" key="1">
    <source>
        <dbReference type="SAM" id="MobiDB-lite"/>
    </source>
</evidence>
<feature type="region of interest" description="Disordered" evidence="1">
    <location>
        <begin position="1"/>
        <end position="99"/>
    </location>
</feature>
<feature type="region of interest" description="Disordered" evidence="1">
    <location>
        <begin position="257"/>
        <end position="280"/>
    </location>
</feature>
<proteinExistence type="predicted"/>
<reference evidence="3" key="1">
    <citation type="submission" date="2022-10" db="EMBL/GenBank/DDBJ databases">
        <title>Genome assembly of Pristionchus species.</title>
        <authorList>
            <person name="Yoshida K."/>
            <person name="Sommer R.J."/>
        </authorList>
    </citation>
    <scope>NUCLEOTIDE SEQUENCE [LARGE SCALE GENOMIC DNA]</scope>
    <source>
        <strain evidence="3">RS5460</strain>
    </source>
</reference>
<evidence type="ECO:0000313" key="2">
    <source>
        <dbReference type="EMBL" id="GMR32554.1"/>
    </source>
</evidence>
<dbReference type="AlphaFoldDB" id="A0AAN5C886"/>
<name>A0AAN5C886_9BILA</name>
<feature type="compositionally biased region" description="Acidic residues" evidence="1">
    <location>
        <begin position="84"/>
        <end position="99"/>
    </location>
</feature>
<organism evidence="2 3">
    <name type="scientific">Pristionchus mayeri</name>
    <dbReference type="NCBI Taxonomy" id="1317129"/>
    <lineage>
        <taxon>Eukaryota</taxon>
        <taxon>Metazoa</taxon>
        <taxon>Ecdysozoa</taxon>
        <taxon>Nematoda</taxon>
        <taxon>Chromadorea</taxon>
        <taxon>Rhabditida</taxon>
        <taxon>Rhabditina</taxon>
        <taxon>Diplogasteromorpha</taxon>
        <taxon>Diplogasteroidea</taxon>
        <taxon>Neodiplogasteridae</taxon>
        <taxon>Pristionchus</taxon>
    </lineage>
</organism>
<feature type="region of interest" description="Disordered" evidence="1">
    <location>
        <begin position="332"/>
        <end position="388"/>
    </location>
</feature>
<feature type="compositionally biased region" description="Acidic residues" evidence="1">
    <location>
        <begin position="354"/>
        <end position="364"/>
    </location>
</feature>
<feature type="compositionally biased region" description="Basic and acidic residues" evidence="1">
    <location>
        <begin position="371"/>
        <end position="388"/>
    </location>
</feature>
<keyword evidence="3" id="KW-1185">Reference proteome</keyword>
<gene>
    <name evidence="2" type="ORF">PMAYCL1PPCAC_02749</name>
</gene>
<sequence>FRMQRASPRKRKQVFPQGSPPGSPSPSKPDMLQVESSPERRNIRRNLPSRTWEEEQQMIKEAHELLEAEHEDDSEEKNEVDHVEEVEEMEEEEVEVDDPVEEEVIEEYVDDFHIPLFAEEAHTINVSGKAGGRRYGRDYNGTSYNPIPRIHDGDAQFGGQMRRKYQARMVIPGTVPRPPVHLRTTDAATQQPRARLLPVAIARPSIHHRYGQGYGGHHSMNHWREDQKRKMELLDIYESLPLDKQVSFLNYLNQTGETFIPPSSRGKGRRSGEGPSSSLQTITRVRALPNELDHQHHTVQVPAHMARSGAEILISPQPDGRTTLMSLIPVGEEEGVGMERDKMGGVKKRREDEEPREEEEDADTSDMPLLEADKEALEKRKEEGRSGE</sequence>
<accession>A0AAN5C886</accession>
<feature type="compositionally biased region" description="Basic and acidic residues" evidence="1">
    <location>
        <begin position="51"/>
        <end position="68"/>
    </location>
</feature>